<name>A0A3B0BUG7_9BACL</name>
<proteinExistence type="predicted"/>
<evidence type="ECO:0000313" key="1">
    <source>
        <dbReference type="EMBL" id="RKN75859.1"/>
    </source>
</evidence>
<dbReference type="OrthoDB" id="2662966at2"/>
<protein>
    <submittedName>
        <fullName evidence="1">Uncharacterized protein</fullName>
    </submittedName>
</protein>
<sequence>MMAFPAWIQQAIQRRLDHVAAQLESDPGLSRYRKEESTAYQAMVVGICNMPNPPFLEWVDKAPLTRAMEHEGMYLQGLRDGVRLVVGLLTDTLRVDESLPVPKKSAAVESGKL</sequence>
<accession>A0A3B0BUG7</accession>
<keyword evidence="2" id="KW-1185">Reference proteome</keyword>
<comment type="caution">
    <text evidence="1">The sequence shown here is derived from an EMBL/GenBank/DDBJ whole genome shotgun (WGS) entry which is preliminary data.</text>
</comment>
<gene>
    <name evidence="1" type="ORF">D7M11_25480</name>
</gene>
<dbReference type="Proteomes" id="UP000282311">
    <property type="component" value="Unassembled WGS sequence"/>
</dbReference>
<evidence type="ECO:0000313" key="2">
    <source>
        <dbReference type="Proteomes" id="UP000282311"/>
    </source>
</evidence>
<dbReference type="RefSeq" id="WP_120750089.1">
    <property type="nucleotide sequence ID" value="NZ_RBAH01000022.1"/>
</dbReference>
<reference evidence="1 2" key="1">
    <citation type="journal article" date="2007" name="Int. J. Syst. Evol. Microbiol.">
        <title>Paenibacillus ginsengarvi sp. nov., isolated from soil from ginseng cultivation.</title>
        <authorList>
            <person name="Yoon M.H."/>
            <person name="Ten L.N."/>
            <person name="Im W.T."/>
        </authorList>
    </citation>
    <scope>NUCLEOTIDE SEQUENCE [LARGE SCALE GENOMIC DNA]</scope>
    <source>
        <strain evidence="1 2">KCTC 13059</strain>
    </source>
</reference>
<organism evidence="1 2">
    <name type="scientific">Paenibacillus ginsengarvi</name>
    <dbReference type="NCBI Taxonomy" id="400777"/>
    <lineage>
        <taxon>Bacteria</taxon>
        <taxon>Bacillati</taxon>
        <taxon>Bacillota</taxon>
        <taxon>Bacilli</taxon>
        <taxon>Bacillales</taxon>
        <taxon>Paenibacillaceae</taxon>
        <taxon>Paenibacillus</taxon>
    </lineage>
</organism>
<dbReference type="AlphaFoldDB" id="A0A3B0BUG7"/>
<dbReference type="EMBL" id="RBAH01000022">
    <property type="protein sequence ID" value="RKN75859.1"/>
    <property type="molecule type" value="Genomic_DNA"/>
</dbReference>